<feature type="transmembrane region" description="Helical" evidence="1">
    <location>
        <begin position="115"/>
        <end position="134"/>
    </location>
</feature>
<dbReference type="EMBL" id="HBHP01035382">
    <property type="protein sequence ID" value="CAD9777761.1"/>
    <property type="molecule type" value="Transcribed_RNA"/>
</dbReference>
<feature type="transmembrane region" description="Helical" evidence="1">
    <location>
        <begin position="259"/>
        <end position="276"/>
    </location>
</feature>
<name>A0A7S2XI00_9EUKA</name>
<dbReference type="PANTHER" id="PTHR36840:SF1">
    <property type="entry name" value="BLL5714 PROTEIN"/>
    <property type="match status" value="1"/>
</dbReference>
<sequence length="531" mass="60263">MTPSGPERLERERRIEERKKHLMENAWFTLGLWQGPRLRKDWDNLEEDEKRRISSMGMFFDAMFSFTISSLGRELRVGDNQNVHGITNWWQRFGCLLSIWLLTVDFASRFDNDDVAFKLFWALYGLAALGMMMHSTGGPTSRNAPWFTLSLAVLYGLLALQYFRHAFYLARCRFFCQIRGILTMGLCLLGMMGFGLSYEAWQDREIIITILALAYPAMIILLFFAKLAGRVIIYRDLPIEEANRILDVPQNVPYLVSRYLSFHMLVLGQVTLAIALNPDVGYDDSQGLYSAITLGFILLVSLKLFLFDVSFREIEDHAIASSSKFISVIWRLLFPFSVGSQALLGTGVALLVNIAGKYGGDSINDNFAFWLPTTSLCMFLIINVLQRQLHTVPYTRLLEDSRLFDQARSLKRLDHAQSFLQTILAIITLCVPPYISQDKTGALLLLGIMALFLVILVVVNLWDEVFLLGEGKMSLARDAIAESNIQRSKLKRQMASLSIRDVSKMTAENDGKCRLAVEVVEPEIGRRGSIQ</sequence>
<dbReference type="PANTHER" id="PTHR36840">
    <property type="entry name" value="BLL5714 PROTEIN"/>
    <property type="match status" value="1"/>
</dbReference>
<proteinExistence type="predicted"/>
<keyword evidence="1" id="KW-0472">Membrane</keyword>
<feature type="transmembrane region" description="Helical" evidence="1">
    <location>
        <begin position="146"/>
        <end position="163"/>
    </location>
</feature>
<dbReference type="AlphaFoldDB" id="A0A7S2XI00"/>
<evidence type="ECO:0000256" key="1">
    <source>
        <dbReference type="SAM" id="Phobius"/>
    </source>
</evidence>
<feature type="transmembrane region" description="Helical" evidence="1">
    <location>
        <begin position="288"/>
        <end position="307"/>
    </location>
</feature>
<protein>
    <submittedName>
        <fullName evidence="2">Uncharacterized protein</fullName>
    </submittedName>
</protein>
<evidence type="ECO:0000313" key="2">
    <source>
        <dbReference type="EMBL" id="CAD9777761.1"/>
    </source>
</evidence>
<feature type="transmembrane region" description="Helical" evidence="1">
    <location>
        <begin position="175"/>
        <end position="194"/>
    </location>
</feature>
<feature type="transmembrane region" description="Helical" evidence="1">
    <location>
        <begin position="367"/>
        <end position="385"/>
    </location>
</feature>
<gene>
    <name evidence="2" type="ORF">LSP00402_LOCUS21777</name>
</gene>
<keyword evidence="1" id="KW-0812">Transmembrane</keyword>
<feature type="transmembrane region" description="Helical" evidence="1">
    <location>
        <begin position="328"/>
        <end position="355"/>
    </location>
</feature>
<organism evidence="2">
    <name type="scientific">Lotharella oceanica</name>
    <dbReference type="NCBI Taxonomy" id="641309"/>
    <lineage>
        <taxon>Eukaryota</taxon>
        <taxon>Sar</taxon>
        <taxon>Rhizaria</taxon>
        <taxon>Cercozoa</taxon>
        <taxon>Chlorarachniophyceae</taxon>
        <taxon>Lotharella</taxon>
    </lineage>
</organism>
<dbReference type="InterPro" id="IPR010640">
    <property type="entry name" value="Low_temperature_requirement_A"/>
</dbReference>
<feature type="transmembrane region" description="Helical" evidence="1">
    <location>
        <begin position="418"/>
        <end position="435"/>
    </location>
</feature>
<keyword evidence="1" id="KW-1133">Transmembrane helix</keyword>
<reference evidence="2" key="1">
    <citation type="submission" date="2021-01" db="EMBL/GenBank/DDBJ databases">
        <authorList>
            <person name="Corre E."/>
            <person name="Pelletier E."/>
            <person name="Niang G."/>
            <person name="Scheremetjew M."/>
            <person name="Finn R."/>
            <person name="Kale V."/>
            <person name="Holt S."/>
            <person name="Cochrane G."/>
            <person name="Meng A."/>
            <person name="Brown T."/>
            <person name="Cohen L."/>
        </authorList>
    </citation>
    <scope>NUCLEOTIDE SEQUENCE</scope>
    <source>
        <strain evidence="2">CCMP622</strain>
    </source>
</reference>
<feature type="transmembrane region" description="Helical" evidence="1">
    <location>
        <begin position="441"/>
        <end position="462"/>
    </location>
</feature>
<accession>A0A7S2XI00</accession>
<feature type="transmembrane region" description="Helical" evidence="1">
    <location>
        <begin position="206"/>
        <end position="225"/>
    </location>
</feature>